<reference evidence="1 2" key="1">
    <citation type="submission" date="2017-01" db="EMBL/GenBank/DDBJ databases">
        <title>Whole-Genome Shotgun Sequencing of Two beta-Proteobacterial Species in Search of the Bulgecin Biosynthetic Cluster.</title>
        <authorList>
            <person name="Horsman M.E."/>
            <person name="Marous D.R."/>
            <person name="Li R."/>
            <person name="Oliver R.A."/>
            <person name="Byun B."/>
            <person name="Emrich S.J."/>
            <person name="Boggess B."/>
            <person name="Townsend C.A."/>
            <person name="Mobashery S."/>
        </authorList>
    </citation>
    <scope>NUCLEOTIDE SEQUENCE [LARGE SCALE GENOMIC DNA]</scope>
    <source>
        <strain evidence="1 2">ATCC 31433</strain>
    </source>
</reference>
<comment type="caution">
    <text evidence="1">The sequence shown here is derived from an EMBL/GenBank/DDBJ whole genome shotgun (WGS) entry which is preliminary data.</text>
</comment>
<proteinExistence type="predicted"/>
<organism evidence="1 2">
    <name type="scientific">Burkholderia ubonensis subsp. mesacidophila</name>
    <dbReference type="NCBI Taxonomy" id="265293"/>
    <lineage>
        <taxon>Bacteria</taxon>
        <taxon>Pseudomonadati</taxon>
        <taxon>Pseudomonadota</taxon>
        <taxon>Betaproteobacteria</taxon>
        <taxon>Burkholderiales</taxon>
        <taxon>Burkholderiaceae</taxon>
        <taxon>Burkholderia</taxon>
        <taxon>Burkholderia cepacia complex</taxon>
    </lineage>
</organism>
<dbReference type="EMBL" id="MTZU01000004">
    <property type="protein sequence ID" value="PCE34129.1"/>
    <property type="molecule type" value="Genomic_DNA"/>
</dbReference>
<sequence length="223" mass="25099">MLTAKTILDDFDRLGLVGSDSMQQTLQLRRPDSGALVDLVMGALDRALQSTTFIHTALDLMDDASFDKVACDAWRMSRDGHWSEVLADVLDAAGLQSPSIFADDWDRLLNLARARQGRRLYQRDAAWRALDSATVSDWRRQLEHEQACDGTGRERAIALLYSRRSEAAHDAWKRLFPEETEQAGAWLMSAGYALENGGMRALHTELPFHIDFGRTSLTMMRQA</sequence>
<accession>A0A2A4FP45</accession>
<protein>
    <submittedName>
        <fullName evidence="1">Uncharacterized protein</fullName>
    </submittedName>
</protein>
<dbReference type="GeneID" id="69001665"/>
<dbReference type="AlphaFoldDB" id="A0A2A4FP45"/>
<dbReference type="RefSeq" id="WP_084907461.1">
    <property type="nucleotide sequence ID" value="NZ_CP020738.1"/>
</dbReference>
<name>A0A2A4FP45_9BURK</name>
<evidence type="ECO:0000313" key="1">
    <source>
        <dbReference type="EMBL" id="PCE34129.1"/>
    </source>
</evidence>
<gene>
    <name evidence="1" type="ORF">BZL54_00775</name>
</gene>
<dbReference type="Proteomes" id="UP000217994">
    <property type="component" value="Unassembled WGS sequence"/>
</dbReference>
<evidence type="ECO:0000313" key="2">
    <source>
        <dbReference type="Proteomes" id="UP000217994"/>
    </source>
</evidence>